<name>A0A2A4J621_HELVI</name>
<organism evidence="4">
    <name type="scientific">Heliothis virescens</name>
    <name type="common">Tobacco budworm moth</name>
    <dbReference type="NCBI Taxonomy" id="7102"/>
    <lineage>
        <taxon>Eukaryota</taxon>
        <taxon>Metazoa</taxon>
        <taxon>Ecdysozoa</taxon>
        <taxon>Arthropoda</taxon>
        <taxon>Hexapoda</taxon>
        <taxon>Insecta</taxon>
        <taxon>Pterygota</taxon>
        <taxon>Neoptera</taxon>
        <taxon>Endopterygota</taxon>
        <taxon>Lepidoptera</taxon>
        <taxon>Glossata</taxon>
        <taxon>Ditrysia</taxon>
        <taxon>Noctuoidea</taxon>
        <taxon>Noctuidae</taxon>
        <taxon>Heliothinae</taxon>
        <taxon>Heliothis</taxon>
    </lineage>
</organism>
<comment type="caution">
    <text evidence="4">The sequence shown here is derived from an EMBL/GenBank/DDBJ whole genome shotgun (WGS) entry which is preliminary data.</text>
</comment>
<evidence type="ECO:0000313" key="4">
    <source>
        <dbReference type="EMBL" id="PCG66974.1"/>
    </source>
</evidence>
<evidence type="ECO:0000256" key="1">
    <source>
        <dbReference type="PROSITE-ProRule" id="PRU00047"/>
    </source>
</evidence>
<protein>
    <recommendedName>
        <fullName evidence="3">CCHC-type domain-containing protein</fullName>
    </recommendedName>
</protein>
<keyword evidence="1" id="KW-0479">Metal-binding</keyword>
<feature type="region of interest" description="Disordered" evidence="2">
    <location>
        <begin position="301"/>
        <end position="320"/>
    </location>
</feature>
<dbReference type="GO" id="GO:0008270">
    <property type="term" value="F:zinc ion binding"/>
    <property type="evidence" value="ECO:0007669"/>
    <property type="project" value="UniProtKB-KW"/>
</dbReference>
<keyword evidence="1" id="KW-0862">Zinc</keyword>
<dbReference type="SMART" id="SM00343">
    <property type="entry name" value="ZnF_C2HC"/>
    <property type="match status" value="2"/>
</dbReference>
<feature type="compositionally biased region" description="Basic and acidic residues" evidence="2">
    <location>
        <begin position="304"/>
        <end position="318"/>
    </location>
</feature>
<gene>
    <name evidence="4" type="ORF">B5V51_7012</name>
</gene>
<evidence type="ECO:0000259" key="3">
    <source>
        <dbReference type="PROSITE" id="PS50158"/>
    </source>
</evidence>
<dbReference type="Gene3D" id="4.10.60.10">
    <property type="entry name" value="Zinc finger, CCHC-type"/>
    <property type="match status" value="1"/>
</dbReference>
<dbReference type="GO" id="GO:0003676">
    <property type="term" value="F:nucleic acid binding"/>
    <property type="evidence" value="ECO:0007669"/>
    <property type="project" value="InterPro"/>
</dbReference>
<dbReference type="AlphaFoldDB" id="A0A2A4J621"/>
<evidence type="ECO:0000256" key="2">
    <source>
        <dbReference type="SAM" id="MobiDB-lite"/>
    </source>
</evidence>
<reference evidence="4" key="1">
    <citation type="submission" date="2017-09" db="EMBL/GenBank/DDBJ databases">
        <title>Contemporary evolution of a Lepidopteran species, Heliothis virescens, in response to modern agricultural practices.</title>
        <authorList>
            <person name="Fritz M.L."/>
            <person name="Deyonke A.M."/>
            <person name="Papanicolaou A."/>
            <person name="Micinski S."/>
            <person name="Westbrook J."/>
            <person name="Gould F."/>
        </authorList>
    </citation>
    <scope>NUCLEOTIDE SEQUENCE [LARGE SCALE GENOMIC DNA]</scope>
    <source>
        <strain evidence="4">HvINT-</strain>
        <tissue evidence="4">Whole body</tissue>
    </source>
</reference>
<dbReference type="Pfam" id="PF00098">
    <property type="entry name" value="zf-CCHC"/>
    <property type="match status" value="1"/>
</dbReference>
<dbReference type="EMBL" id="NWSH01003087">
    <property type="protein sequence ID" value="PCG66974.1"/>
    <property type="molecule type" value="Genomic_DNA"/>
</dbReference>
<dbReference type="STRING" id="7102.A0A2A4J621"/>
<keyword evidence="1" id="KW-0863">Zinc-finger</keyword>
<dbReference type="InterPro" id="IPR001878">
    <property type="entry name" value="Znf_CCHC"/>
</dbReference>
<accession>A0A2A4J621</accession>
<dbReference type="Pfam" id="PF14223">
    <property type="entry name" value="Retrotran_gag_2"/>
    <property type="match status" value="1"/>
</dbReference>
<dbReference type="SUPFAM" id="SSF57756">
    <property type="entry name" value="Retrovirus zinc finger-like domains"/>
    <property type="match status" value="1"/>
</dbReference>
<proteinExistence type="predicted"/>
<feature type="domain" description="CCHC-type" evidence="3">
    <location>
        <begin position="128"/>
        <end position="144"/>
    </location>
</feature>
<dbReference type="PROSITE" id="PS50158">
    <property type="entry name" value="ZF_CCHC"/>
    <property type="match status" value="1"/>
</dbReference>
<sequence length="388" mass="46198">MWRKLCSIYEQTSETTIHIVQQRFFNYKYEDGTDMSTFLSKIEELKNQLKQMGENISERFVITKVLMSLPVKYQHFISAWESASEDKQTYDNLVARLLIEEERLKDKEEVPQQSAAFVAKKIERKNIKCFKCQKVGHLQSECRSGQYNNENRNTHRSDTREKPWKKCYYCKKSGHTKKLKTNLFSVTCVTAKGYVMKIDNEKCKIYKQTKLCAVGERSGDMYYMNFRYKCVEANIAQVQQIFKVWHERLAHQNGDNVKGYRKFLEQKKEQTEQFIMLDNDEVGEDKVSSEEKINEIIKQSSKSVEQKKVRQNEEDRVLSPRRNTRVRKTSFYKCNCVSTQENEPNRIRDAMKRQKENDAEITKIRIKKCDGNVKYKVRRKIRMKELFD</sequence>
<dbReference type="InterPro" id="IPR036875">
    <property type="entry name" value="Znf_CCHC_sf"/>
</dbReference>